<feature type="chain" id="PRO_5035776563" evidence="1">
    <location>
        <begin position="19"/>
        <end position="48"/>
    </location>
</feature>
<gene>
    <name evidence="2" type="ORF">ISN44_As02g023070</name>
</gene>
<accession>A0A8T2GG34</accession>
<organism evidence="2 3">
    <name type="scientific">Arabidopsis suecica</name>
    <name type="common">Swedish thale-cress</name>
    <name type="synonym">Cardaminopsis suecica</name>
    <dbReference type="NCBI Taxonomy" id="45249"/>
    <lineage>
        <taxon>Eukaryota</taxon>
        <taxon>Viridiplantae</taxon>
        <taxon>Streptophyta</taxon>
        <taxon>Embryophyta</taxon>
        <taxon>Tracheophyta</taxon>
        <taxon>Spermatophyta</taxon>
        <taxon>Magnoliopsida</taxon>
        <taxon>eudicotyledons</taxon>
        <taxon>Gunneridae</taxon>
        <taxon>Pentapetalae</taxon>
        <taxon>rosids</taxon>
        <taxon>malvids</taxon>
        <taxon>Brassicales</taxon>
        <taxon>Brassicaceae</taxon>
        <taxon>Camelineae</taxon>
        <taxon>Arabidopsis</taxon>
    </lineage>
</organism>
<name>A0A8T2GG34_ARASU</name>
<dbReference type="Proteomes" id="UP000694251">
    <property type="component" value="Chromosome 2"/>
</dbReference>
<dbReference type="AlphaFoldDB" id="A0A8T2GG34"/>
<feature type="signal peptide" evidence="1">
    <location>
        <begin position="1"/>
        <end position="18"/>
    </location>
</feature>
<comment type="caution">
    <text evidence="2">The sequence shown here is derived from an EMBL/GenBank/DDBJ whole genome shotgun (WGS) entry which is preliminary data.</text>
</comment>
<keyword evidence="3" id="KW-1185">Reference proteome</keyword>
<keyword evidence="1" id="KW-0732">Signal</keyword>
<evidence type="ECO:0000313" key="3">
    <source>
        <dbReference type="Proteomes" id="UP000694251"/>
    </source>
</evidence>
<reference evidence="2 3" key="1">
    <citation type="submission" date="2020-12" db="EMBL/GenBank/DDBJ databases">
        <title>Concerted genomic and epigenomic changes stabilize Arabidopsis allopolyploids.</title>
        <authorList>
            <person name="Chen Z."/>
        </authorList>
    </citation>
    <scope>NUCLEOTIDE SEQUENCE [LARGE SCALE GENOMIC DNA]</scope>
    <source>
        <strain evidence="2">As9502</strain>
        <tissue evidence="2">Leaf</tissue>
    </source>
</reference>
<proteinExistence type="predicted"/>
<sequence length="48" mass="5612">MLMRGVFTLLYLALELVGFHGPLTREPARKKSSRNLIWSLWCPLNRII</sequence>
<evidence type="ECO:0000256" key="1">
    <source>
        <dbReference type="SAM" id="SignalP"/>
    </source>
</evidence>
<dbReference type="EMBL" id="JAEFBJ010000002">
    <property type="protein sequence ID" value="KAG7642391.1"/>
    <property type="molecule type" value="Genomic_DNA"/>
</dbReference>
<protein>
    <submittedName>
        <fullName evidence="2">Uncharacterized protein</fullName>
    </submittedName>
</protein>
<evidence type="ECO:0000313" key="2">
    <source>
        <dbReference type="EMBL" id="KAG7642391.1"/>
    </source>
</evidence>